<dbReference type="Proteomes" id="UP001152320">
    <property type="component" value="Chromosome 18"/>
</dbReference>
<dbReference type="PANTHER" id="PTHR28659">
    <property type="entry name" value="RETICULON-LIKE PROTEIN"/>
    <property type="match status" value="1"/>
</dbReference>
<feature type="compositionally biased region" description="Acidic residues" evidence="9">
    <location>
        <begin position="418"/>
        <end position="430"/>
    </location>
</feature>
<dbReference type="AlphaFoldDB" id="A0A9Q1BFU7"/>
<organism evidence="12 13">
    <name type="scientific">Holothuria leucospilota</name>
    <name type="common">Black long sea cucumber</name>
    <name type="synonym">Mertensiothuria leucospilota</name>
    <dbReference type="NCBI Taxonomy" id="206669"/>
    <lineage>
        <taxon>Eukaryota</taxon>
        <taxon>Metazoa</taxon>
        <taxon>Echinodermata</taxon>
        <taxon>Eleutherozoa</taxon>
        <taxon>Echinozoa</taxon>
        <taxon>Holothuroidea</taxon>
        <taxon>Aspidochirotacea</taxon>
        <taxon>Aspidochirotida</taxon>
        <taxon>Holothuriidae</taxon>
        <taxon>Holothuria</taxon>
    </lineage>
</organism>
<name>A0A9Q1BFU7_HOLLE</name>
<gene>
    <name evidence="12" type="ORF">HOLleu_35091</name>
</gene>
<feature type="compositionally biased region" description="Basic and acidic residues" evidence="9">
    <location>
        <begin position="499"/>
        <end position="510"/>
    </location>
</feature>
<evidence type="ECO:0000256" key="3">
    <source>
        <dbReference type="ARBA" id="ARBA00022553"/>
    </source>
</evidence>
<comment type="caution">
    <text evidence="12">The sequence shown here is derived from an EMBL/GenBank/DDBJ whole genome shotgun (WGS) entry which is preliminary data.</text>
</comment>
<feature type="compositionally biased region" description="Polar residues" evidence="9">
    <location>
        <begin position="548"/>
        <end position="566"/>
    </location>
</feature>
<dbReference type="EMBL" id="JAIZAY010000018">
    <property type="protein sequence ID" value="KAJ8025010.1"/>
    <property type="molecule type" value="Genomic_DNA"/>
</dbReference>
<evidence type="ECO:0000256" key="10">
    <source>
        <dbReference type="SAM" id="Phobius"/>
    </source>
</evidence>
<feature type="region of interest" description="Disordered" evidence="9">
    <location>
        <begin position="235"/>
        <end position="283"/>
    </location>
</feature>
<keyword evidence="6 10" id="KW-1133">Transmembrane helix</keyword>
<evidence type="ECO:0000313" key="13">
    <source>
        <dbReference type="Proteomes" id="UP001152320"/>
    </source>
</evidence>
<feature type="compositionally biased region" description="Basic residues" evidence="9">
    <location>
        <begin position="357"/>
        <end position="367"/>
    </location>
</feature>
<keyword evidence="8 10" id="KW-0472">Membrane</keyword>
<accession>A0A9Q1BFU7</accession>
<feature type="compositionally biased region" description="Polar residues" evidence="9">
    <location>
        <begin position="511"/>
        <end position="530"/>
    </location>
</feature>
<feature type="compositionally biased region" description="Basic residues" evidence="9">
    <location>
        <begin position="241"/>
        <end position="256"/>
    </location>
</feature>
<comment type="subcellular location">
    <subcellularLocation>
        <location evidence="1">Endoplasmic reticulum membrane</location>
        <topology evidence="1">Multi-pass membrane protein</topology>
    </subcellularLocation>
</comment>
<feature type="compositionally biased region" description="Polar residues" evidence="9">
    <location>
        <begin position="463"/>
        <end position="480"/>
    </location>
</feature>
<keyword evidence="13" id="KW-1185">Reference proteome</keyword>
<evidence type="ECO:0000256" key="2">
    <source>
        <dbReference type="ARBA" id="ARBA00006299"/>
    </source>
</evidence>
<dbReference type="InterPro" id="IPR043384">
    <property type="entry name" value="RETREG1/3"/>
</dbReference>
<dbReference type="InterPro" id="IPR057282">
    <property type="entry name" value="RETREG1-3-like_RHD"/>
</dbReference>
<keyword evidence="4 10" id="KW-0812">Transmembrane</keyword>
<dbReference type="OrthoDB" id="10029527at2759"/>
<reference evidence="12" key="1">
    <citation type="submission" date="2021-10" db="EMBL/GenBank/DDBJ databases">
        <title>Tropical sea cucumber genome reveals ecological adaptation and Cuvierian tubules defense mechanism.</title>
        <authorList>
            <person name="Chen T."/>
        </authorList>
    </citation>
    <scope>NUCLEOTIDE SEQUENCE</scope>
    <source>
        <strain evidence="12">Nanhai2018</strain>
        <tissue evidence="12">Muscle</tissue>
    </source>
</reference>
<sequence>MHSSTQQHTTPKMDDERDGLFRSAAENPLSAAEIEKLEREADLRIKEERIRGILSPFEELVMSIQSLLVWENPRRSVLLLLCANGFVWLMVTSHYNIVFKVALSFITIITGHTFYKKVWPDIKVEPKVPIEGWVPLEPELVQFHDLCSYAAVTWQYGVQKHTQFWQLRKEQPGKFCLMVCAICLIISLYGLRVSGAATTYLLVSGIILVPGIIHHDLHQQLYIKTKPYLTQMEHSMDAGTSRHKKRRHKRSPKKKGSASDRDEGDYSSSDSELNEFLPSPGPAMEAAFSHAAANYENTPGSSSRVTPVSGLVGGLMPKGASMEFTDDDLLTDNENNSLAFGPMENIPAYDESDSRLHRPRPPPRRANHPPPSASQPEEPLLTYDMEERHFQAIPAGELSNGSDAFSSEERLDTSPEIQTDEMFDDDDEPDIPVPHLPPDVMEHEQYQEEPKEQMDLLPPDMTSEGQLQNDEPKQEPSSLPQAAADLLSQTVASVSAFISRDRSRSQENDKSSTQIDSHGRPPQQSASAHSSMEPDLSDYEMLDESEIDNVNNSRTEAQSKDNSISEFFSGLFGSKKT</sequence>
<feature type="region of interest" description="Disordered" evidence="9">
    <location>
        <begin position="325"/>
        <end position="577"/>
    </location>
</feature>
<evidence type="ECO:0000256" key="1">
    <source>
        <dbReference type="ARBA" id="ARBA00004477"/>
    </source>
</evidence>
<dbReference type="Pfam" id="PF24456">
    <property type="entry name" value="RHD_RETREG1-3"/>
    <property type="match status" value="1"/>
</dbReference>
<keyword evidence="3" id="KW-0597">Phosphoprotein</keyword>
<keyword evidence="5" id="KW-0256">Endoplasmic reticulum</keyword>
<dbReference type="PANTHER" id="PTHR28659:SF2">
    <property type="entry name" value="RETICULON-LIKE PROTEIN"/>
    <property type="match status" value="1"/>
</dbReference>
<comment type="similarity">
    <text evidence="2">Belongs to the RETREG family.</text>
</comment>
<dbReference type="GO" id="GO:0005789">
    <property type="term" value="C:endoplasmic reticulum membrane"/>
    <property type="evidence" value="ECO:0007669"/>
    <property type="project" value="UniProtKB-SubCell"/>
</dbReference>
<keyword evidence="7" id="KW-0072">Autophagy</keyword>
<protein>
    <submittedName>
        <fullName evidence="12">Reticulophagy regulator 3</fullName>
    </submittedName>
</protein>
<evidence type="ECO:0000256" key="8">
    <source>
        <dbReference type="ARBA" id="ARBA00023136"/>
    </source>
</evidence>
<proteinExistence type="inferred from homology"/>
<dbReference type="GO" id="GO:0061709">
    <property type="term" value="P:reticulophagy"/>
    <property type="evidence" value="ECO:0007669"/>
    <property type="project" value="InterPro"/>
</dbReference>
<feature type="transmembrane region" description="Helical" evidence="10">
    <location>
        <begin position="75"/>
        <end position="91"/>
    </location>
</feature>
<feature type="compositionally biased region" description="Basic and acidic residues" evidence="9">
    <location>
        <begin position="440"/>
        <end position="454"/>
    </location>
</feature>
<evidence type="ECO:0000313" key="12">
    <source>
        <dbReference type="EMBL" id="KAJ8025010.1"/>
    </source>
</evidence>
<evidence type="ECO:0000256" key="9">
    <source>
        <dbReference type="SAM" id="MobiDB-lite"/>
    </source>
</evidence>
<feature type="compositionally biased region" description="Acidic residues" evidence="9">
    <location>
        <begin position="535"/>
        <end position="547"/>
    </location>
</feature>
<evidence type="ECO:0000256" key="4">
    <source>
        <dbReference type="ARBA" id="ARBA00022692"/>
    </source>
</evidence>
<evidence type="ECO:0000256" key="5">
    <source>
        <dbReference type="ARBA" id="ARBA00022824"/>
    </source>
</evidence>
<evidence type="ECO:0000256" key="7">
    <source>
        <dbReference type="ARBA" id="ARBA00023006"/>
    </source>
</evidence>
<evidence type="ECO:0000259" key="11">
    <source>
        <dbReference type="Pfam" id="PF24456"/>
    </source>
</evidence>
<feature type="domain" description="RETREG1-3/ARL6IP-like N-terminal reticulon-homology" evidence="11">
    <location>
        <begin position="56"/>
        <end position="236"/>
    </location>
</feature>
<evidence type="ECO:0000256" key="6">
    <source>
        <dbReference type="ARBA" id="ARBA00022989"/>
    </source>
</evidence>